<dbReference type="Proteomes" id="UP000680750">
    <property type="component" value="Chromosome"/>
</dbReference>
<reference evidence="2" key="1">
    <citation type="submission" date="2020-08" db="EMBL/GenBank/DDBJ databases">
        <title>Whole genome shotgun sequence of Actinocatenispora sera NBRC 101916.</title>
        <authorList>
            <person name="Komaki H."/>
            <person name="Tamura T."/>
        </authorList>
    </citation>
    <scope>NUCLEOTIDE SEQUENCE</scope>
    <source>
        <strain evidence="2">NBRC 101916</strain>
    </source>
</reference>
<feature type="signal peptide" evidence="1">
    <location>
        <begin position="1"/>
        <end position="23"/>
    </location>
</feature>
<proteinExistence type="predicted"/>
<evidence type="ECO:0000313" key="2">
    <source>
        <dbReference type="EMBL" id="BCJ26976.1"/>
    </source>
</evidence>
<keyword evidence="1" id="KW-0732">Signal</keyword>
<organism evidence="2 3">
    <name type="scientific">Actinocatenispora sera</name>
    <dbReference type="NCBI Taxonomy" id="390989"/>
    <lineage>
        <taxon>Bacteria</taxon>
        <taxon>Bacillati</taxon>
        <taxon>Actinomycetota</taxon>
        <taxon>Actinomycetes</taxon>
        <taxon>Micromonosporales</taxon>
        <taxon>Micromonosporaceae</taxon>
        <taxon>Actinocatenispora</taxon>
    </lineage>
</organism>
<dbReference type="AlphaFoldDB" id="A0A810KXB4"/>
<dbReference type="RefSeq" id="WP_030445220.1">
    <property type="nucleotide sequence ID" value="NZ_AP023354.1"/>
</dbReference>
<dbReference type="EMBL" id="AP023354">
    <property type="protein sequence ID" value="BCJ26976.1"/>
    <property type="molecule type" value="Genomic_DNA"/>
</dbReference>
<evidence type="ECO:0000313" key="3">
    <source>
        <dbReference type="Proteomes" id="UP000680750"/>
    </source>
</evidence>
<sequence length="134" mass="14074">MLRRVTAALAVACAAVVAPMALAAPALAGDERITVSGKTTRDTLAGRWVTIWTAHNNTSQTAKISEHVGREWSSATIAPRGDAHYRDLVPGTEKVAYGGVTVLWPGSSTEITYRAQRKLTGGCTVDVLPPFAGG</sequence>
<evidence type="ECO:0000256" key="1">
    <source>
        <dbReference type="SAM" id="SignalP"/>
    </source>
</evidence>
<protein>
    <submittedName>
        <fullName evidence="2">Uncharacterized protein</fullName>
    </submittedName>
</protein>
<name>A0A810KXB4_9ACTN</name>
<dbReference type="KEGG" id="aser:Asera_10840"/>
<keyword evidence="3" id="KW-1185">Reference proteome</keyword>
<accession>A0A810KXB4</accession>
<feature type="chain" id="PRO_5032865092" evidence="1">
    <location>
        <begin position="24"/>
        <end position="134"/>
    </location>
</feature>
<gene>
    <name evidence="2" type="ORF">Asera_10840</name>
</gene>